<evidence type="ECO:0000313" key="2">
    <source>
        <dbReference type="EMBL" id="MFB9733292.1"/>
    </source>
</evidence>
<dbReference type="Pfam" id="PF01546">
    <property type="entry name" value="Peptidase_M20"/>
    <property type="match status" value="1"/>
</dbReference>
<dbReference type="PANTHER" id="PTHR11014:SF63">
    <property type="entry name" value="METALLOPEPTIDASE, PUTATIVE (AFU_ORTHOLOGUE AFUA_6G09600)-RELATED"/>
    <property type="match status" value="1"/>
</dbReference>
<evidence type="ECO:0000313" key="3">
    <source>
        <dbReference type="Proteomes" id="UP001589613"/>
    </source>
</evidence>
<organism evidence="2 3">
    <name type="scientific">Ornithinimicrobium kibberense</name>
    <dbReference type="NCBI Taxonomy" id="282060"/>
    <lineage>
        <taxon>Bacteria</taxon>
        <taxon>Bacillati</taxon>
        <taxon>Actinomycetota</taxon>
        <taxon>Actinomycetes</taxon>
        <taxon>Micrococcales</taxon>
        <taxon>Ornithinimicrobiaceae</taxon>
        <taxon>Ornithinimicrobium</taxon>
    </lineage>
</organism>
<dbReference type="EMBL" id="JBHMAX010000028">
    <property type="protein sequence ID" value="MFB9733292.1"/>
    <property type="molecule type" value="Genomic_DNA"/>
</dbReference>
<dbReference type="Gene3D" id="3.30.70.360">
    <property type="match status" value="1"/>
</dbReference>
<dbReference type="SUPFAM" id="SSF53187">
    <property type="entry name" value="Zn-dependent exopeptidases"/>
    <property type="match status" value="1"/>
</dbReference>
<dbReference type="RefSeq" id="WP_141338620.1">
    <property type="nucleotide sequence ID" value="NZ_JBHMAX010000028.1"/>
</dbReference>
<dbReference type="InterPro" id="IPR002933">
    <property type="entry name" value="Peptidase_M20"/>
</dbReference>
<protein>
    <submittedName>
        <fullName evidence="2">Amidohydrolase</fullName>
    </submittedName>
</protein>
<feature type="domain" description="Peptidase M20 dimerisation" evidence="1">
    <location>
        <begin position="195"/>
        <end position="274"/>
    </location>
</feature>
<proteinExistence type="predicted"/>
<dbReference type="Proteomes" id="UP001589613">
    <property type="component" value="Unassembled WGS sequence"/>
</dbReference>
<dbReference type="PIRSF" id="PIRSF005962">
    <property type="entry name" value="Pept_M20D_amidohydro"/>
    <property type="match status" value="1"/>
</dbReference>
<keyword evidence="3" id="KW-1185">Reference proteome</keyword>
<evidence type="ECO:0000259" key="1">
    <source>
        <dbReference type="Pfam" id="PF07687"/>
    </source>
</evidence>
<dbReference type="InterPro" id="IPR017439">
    <property type="entry name" value="Amidohydrolase"/>
</dbReference>
<dbReference type="PANTHER" id="PTHR11014">
    <property type="entry name" value="PEPTIDASE M20 FAMILY MEMBER"/>
    <property type="match status" value="1"/>
</dbReference>
<dbReference type="InterPro" id="IPR036264">
    <property type="entry name" value="Bact_exopeptidase_dim_dom"/>
</dbReference>
<dbReference type="SUPFAM" id="SSF55031">
    <property type="entry name" value="Bacterial exopeptidase dimerisation domain"/>
    <property type="match status" value="1"/>
</dbReference>
<name>A0ABV5V682_9MICO</name>
<dbReference type="InterPro" id="IPR011650">
    <property type="entry name" value="Peptidase_M20_dimer"/>
</dbReference>
<reference evidence="2 3" key="1">
    <citation type="submission" date="2024-09" db="EMBL/GenBank/DDBJ databases">
        <authorList>
            <person name="Sun Q."/>
            <person name="Mori K."/>
        </authorList>
    </citation>
    <scope>NUCLEOTIDE SEQUENCE [LARGE SCALE GENOMIC DNA]</scope>
    <source>
        <strain evidence="2 3">JCM 12763</strain>
    </source>
</reference>
<dbReference type="Pfam" id="PF07687">
    <property type="entry name" value="M20_dimer"/>
    <property type="match status" value="1"/>
</dbReference>
<comment type="caution">
    <text evidence="2">The sequence shown here is derived from an EMBL/GenBank/DDBJ whole genome shotgun (WGS) entry which is preliminary data.</text>
</comment>
<dbReference type="NCBIfam" id="TIGR01891">
    <property type="entry name" value="amidohydrolases"/>
    <property type="match status" value="1"/>
</dbReference>
<dbReference type="Gene3D" id="3.40.630.10">
    <property type="entry name" value="Zn peptidases"/>
    <property type="match status" value="1"/>
</dbReference>
<sequence length="400" mass="41769">MSAVTTPADVHRLLGGRLHAWRHHLHRHPETAFAEHATADRLATTLQDLGYAVARGVGGTGLVASLTRGDADDDRPSRTVGLRADMDALPIQEVEGREHGSTNPGTMHACGHDGHMTMALGAAAVLAEEGGFTGTVRLVLQPAEEPGRGAQAMVDDGLLQRFPIDVLYGLHNLPGVPAGHLHVRPGGIMASEDNFTITVHGRGGHAAPPEAVVDPLVAGAEIVLALQTVVARNVDPVHPAVVSCTGFETDGARNAIPSTVRITGDTRSFDPQVQVLLEERIRGIATGVAAAHGARAEVTYTHEFAPTVNDPEVTARAVAAALAVLGPDRVVADCDPVMPSEDFGVLARHVPACFSLLGNGTEPGRGGTPLHSSDYDLNDEILPAGVAFLVQAVRAELPEP</sequence>
<gene>
    <name evidence="2" type="ORF">ACFFN0_14685</name>
</gene>
<accession>A0ABV5V682</accession>